<feature type="region of interest" description="Disordered" evidence="1">
    <location>
        <begin position="144"/>
        <end position="200"/>
    </location>
</feature>
<dbReference type="AlphaFoldDB" id="A0A0P9UCE8"/>
<dbReference type="Proteomes" id="UP000050469">
    <property type="component" value="Unassembled WGS sequence"/>
</dbReference>
<comment type="caution">
    <text evidence="2">The sequence shown here is derived from an EMBL/GenBank/DDBJ whole genome shotgun (WGS) entry which is preliminary data.</text>
</comment>
<gene>
    <name evidence="2" type="ORF">ALO53_100544</name>
    <name evidence="3" type="ORF">ALP66_100584</name>
</gene>
<accession>A0A0P9UCE8</accession>
<name>A0A0P9UCE8_PSEA0</name>
<evidence type="ECO:0000313" key="4">
    <source>
        <dbReference type="Proteomes" id="UP000050469"/>
    </source>
</evidence>
<feature type="compositionally biased region" description="Polar residues" evidence="1">
    <location>
        <begin position="147"/>
        <end position="156"/>
    </location>
</feature>
<reference evidence="3 5" key="2">
    <citation type="submission" date="2018-08" db="EMBL/GenBank/DDBJ databases">
        <title>Recombination of ecologically and evolutionarily significant loci maintains genetic cohesion in the Pseudomonas syringae species complex.</title>
        <authorList>
            <person name="Dillon M."/>
            <person name="Thakur S."/>
            <person name="Almeida R.N.D."/>
            <person name="Weir B.S."/>
            <person name="Guttman D.S."/>
        </authorList>
    </citation>
    <scope>NUCLEOTIDE SEQUENCE [LARGE SCALE GENOMIC DNA]</scope>
    <source>
        <strain evidence="3 5">ICMP 7847</strain>
    </source>
</reference>
<sequence length="200" mass="21604">MNTQNWRNTMSNSTNKTKYFDLHTTGIGYLNRIREVKPRKGNPFMAVTVAALKGCTTSAEYAFIDCNVVGAEAEKLIRRSQEAVVAGKKVLVSFRIGDIWADTFTYGSGDKQGQTGVSLKGRLLYLAWIKVDGETVYQAPLKEEAHASSNSQVSDTTPDDQHEAPAPAESAEIDTPAAVTPPKASPAKTARAARGQKQAA</sequence>
<organism evidence="2 4">
    <name type="scientific">Pseudomonas amygdali pv. photiniae</name>
    <dbReference type="NCBI Taxonomy" id="251724"/>
    <lineage>
        <taxon>Bacteria</taxon>
        <taxon>Pseudomonadati</taxon>
        <taxon>Pseudomonadota</taxon>
        <taxon>Gammaproteobacteria</taxon>
        <taxon>Pseudomonadales</taxon>
        <taxon>Pseudomonadaceae</taxon>
        <taxon>Pseudomonas</taxon>
        <taxon>Pseudomonas amygdali</taxon>
    </lineage>
</organism>
<evidence type="ECO:0000256" key="1">
    <source>
        <dbReference type="SAM" id="MobiDB-lite"/>
    </source>
</evidence>
<dbReference type="Pfam" id="PF12101">
    <property type="entry name" value="DUF3577"/>
    <property type="match status" value="1"/>
</dbReference>
<dbReference type="NCBIfam" id="NF040584">
    <property type="entry name" value="STY4534_fam"/>
    <property type="match status" value="1"/>
</dbReference>
<protein>
    <submittedName>
        <fullName evidence="2">Periplasmic protein TonB, link inner and outer membrane</fullName>
    </submittedName>
</protein>
<dbReference type="PATRIC" id="fig|251724.3.peg.4480"/>
<dbReference type="EMBL" id="RBSP01000076">
    <property type="protein sequence ID" value="RMS54442.1"/>
    <property type="molecule type" value="Genomic_DNA"/>
</dbReference>
<dbReference type="InterPro" id="IPR021960">
    <property type="entry name" value="DUF3577"/>
</dbReference>
<dbReference type="EMBL" id="LJQO01000172">
    <property type="protein sequence ID" value="KPX75692.1"/>
    <property type="molecule type" value="Genomic_DNA"/>
</dbReference>
<evidence type="ECO:0000313" key="5">
    <source>
        <dbReference type="Proteomes" id="UP000270873"/>
    </source>
</evidence>
<evidence type="ECO:0000313" key="3">
    <source>
        <dbReference type="EMBL" id="RMS54442.1"/>
    </source>
</evidence>
<evidence type="ECO:0000313" key="2">
    <source>
        <dbReference type="EMBL" id="KPX75692.1"/>
    </source>
</evidence>
<reference evidence="2 4" key="1">
    <citation type="submission" date="2015-09" db="EMBL/GenBank/DDBJ databases">
        <title>Genome announcement of multiple Pseudomonas syringae strains.</title>
        <authorList>
            <person name="Thakur S."/>
            <person name="Wang P.W."/>
            <person name="Gong Y."/>
            <person name="Weir B.S."/>
            <person name="Guttman D.S."/>
        </authorList>
    </citation>
    <scope>NUCLEOTIDE SEQUENCE [LARGE SCALE GENOMIC DNA]</scope>
    <source>
        <strain evidence="2 4">ICMP7840</strain>
    </source>
</reference>
<proteinExistence type="predicted"/>
<dbReference type="Proteomes" id="UP000270873">
    <property type="component" value="Unassembled WGS sequence"/>
</dbReference>